<evidence type="ECO:0000313" key="3">
    <source>
        <dbReference type="Proteomes" id="UP000886653"/>
    </source>
</evidence>
<evidence type="ECO:0000256" key="1">
    <source>
        <dbReference type="SAM" id="MobiDB-lite"/>
    </source>
</evidence>
<feature type="region of interest" description="Disordered" evidence="1">
    <location>
        <begin position="350"/>
        <end position="433"/>
    </location>
</feature>
<feature type="compositionally biased region" description="Basic and acidic residues" evidence="1">
    <location>
        <begin position="272"/>
        <end position="281"/>
    </location>
</feature>
<gene>
    <name evidence="2" type="ORF">CROQUDRAFT_135841</name>
</gene>
<dbReference type="OrthoDB" id="2507321at2759"/>
<name>A0A9P6T7V9_9BASI</name>
<feature type="region of interest" description="Disordered" evidence="1">
    <location>
        <begin position="587"/>
        <end position="608"/>
    </location>
</feature>
<keyword evidence="3" id="KW-1185">Reference proteome</keyword>
<dbReference type="Proteomes" id="UP000886653">
    <property type="component" value="Unassembled WGS sequence"/>
</dbReference>
<dbReference type="AlphaFoldDB" id="A0A9P6T7V9"/>
<proteinExistence type="predicted"/>
<evidence type="ECO:0000313" key="2">
    <source>
        <dbReference type="EMBL" id="KAG0141970.1"/>
    </source>
</evidence>
<accession>A0A9P6T7V9</accession>
<sequence>MGQPILEEGINSSTTSFGLPNKLIIKLEQLIRQSLNSCSIEFNPQSQQINTSLNQLWNFENLLKALEFNQSHSKSLFDSWVRSIFLTSTNNSHSQNQFQTSLLSDLRPYYQHIFPLTNSQFDLENNLMDQVLDFNPNSINNRTLDNRIRSISTQNQNLIEQLEEVVGIHSILSSSNNRNENLLAQEGQATFRSSFNQNGDRNENLLREEVEQTNQRSINHSRSDTRNSQADFDGFIQRLYPPVPPTQRYHVTLPGFRSFFSQHHPPLPNHLRSIDLLDGNHHSQPPPPEQTLHDQAYDDLHDDAYHDGTYDDLNSSSHDESYNEFIHQMVDEQSEMTFRGSYINELEEVRDDGEETGDTNSGPIAGPSTVHGQEQDRNRAFINHSTLSRANARENLERRRRRRSGSESSDEDEDEDQSLHQDDSLPHKSTHKPTTADLAEFEARSSNIHKALPGFYTSLPFKVEDKVIGIDINPMERRKILKQYQPIRWHDERQRKLYESIKDGLIGEEIGEIKFSYIKGLDNSKKRREPVQDRYLTEGNWGPIRDINLRNRTLRRTESGTFHSILEPIGTTFLHSRLAHHGLPMDRTNTSLIHPPSNSSSLSNLLPPPPVFSNVLSPSSWPS</sequence>
<feature type="compositionally biased region" description="Basic and acidic residues" evidence="1">
    <location>
        <begin position="417"/>
        <end position="426"/>
    </location>
</feature>
<feature type="region of interest" description="Disordered" evidence="1">
    <location>
        <begin position="270"/>
        <end position="294"/>
    </location>
</feature>
<dbReference type="EMBL" id="MU167364">
    <property type="protein sequence ID" value="KAG0141970.1"/>
    <property type="molecule type" value="Genomic_DNA"/>
</dbReference>
<feature type="region of interest" description="Disordered" evidence="1">
    <location>
        <begin position="210"/>
        <end position="229"/>
    </location>
</feature>
<comment type="caution">
    <text evidence="2">The sequence shown here is derived from an EMBL/GenBank/DDBJ whole genome shotgun (WGS) entry which is preliminary data.</text>
</comment>
<protein>
    <submittedName>
        <fullName evidence="2">Uncharacterized protein</fullName>
    </submittedName>
</protein>
<feature type="compositionally biased region" description="Low complexity" evidence="1">
    <location>
        <begin position="595"/>
        <end position="605"/>
    </location>
</feature>
<feature type="compositionally biased region" description="Polar residues" evidence="1">
    <location>
        <begin position="212"/>
        <end position="229"/>
    </location>
</feature>
<reference evidence="2" key="1">
    <citation type="submission" date="2013-11" db="EMBL/GenBank/DDBJ databases">
        <title>Genome sequence of the fusiform rust pathogen reveals effectors for host alternation and coevolution with pine.</title>
        <authorList>
            <consortium name="DOE Joint Genome Institute"/>
            <person name="Smith K."/>
            <person name="Pendleton A."/>
            <person name="Kubisiak T."/>
            <person name="Anderson C."/>
            <person name="Salamov A."/>
            <person name="Aerts A."/>
            <person name="Riley R."/>
            <person name="Clum A."/>
            <person name="Lindquist E."/>
            <person name="Ence D."/>
            <person name="Campbell M."/>
            <person name="Kronenberg Z."/>
            <person name="Feau N."/>
            <person name="Dhillon B."/>
            <person name="Hamelin R."/>
            <person name="Burleigh J."/>
            <person name="Smith J."/>
            <person name="Yandell M."/>
            <person name="Nelson C."/>
            <person name="Grigoriev I."/>
            <person name="Davis J."/>
        </authorList>
    </citation>
    <scope>NUCLEOTIDE SEQUENCE</scope>
    <source>
        <strain evidence="2">G11</strain>
    </source>
</reference>
<organism evidence="2 3">
    <name type="scientific">Cronartium quercuum f. sp. fusiforme G11</name>
    <dbReference type="NCBI Taxonomy" id="708437"/>
    <lineage>
        <taxon>Eukaryota</taxon>
        <taxon>Fungi</taxon>
        <taxon>Dikarya</taxon>
        <taxon>Basidiomycota</taxon>
        <taxon>Pucciniomycotina</taxon>
        <taxon>Pucciniomycetes</taxon>
        <taxon>Pucciniales</taxon>
        <taxon>Coleosporiaceae</taxon>
        <taxon>Cronartium</taxon>
    </lineage>
</organism>